<evidence type="ECO:0000313" key="3">
    <source>
        <dbReference type="Proteomes" id="UP000016927"/>
    </source>
</evidence>
<evidence type="ECO:0000313" key="2">
    <source>
        <dbReference type="EMBL" id="EOB12529.1"/>
    </source>
</evidence>
<dbReference type="OrthoDB" id="10559235at2759"/>
<gene>
    <name evidence="2" type="ORF">NBO_418g0003</name>
</gene>
<dbReference type="VEuPathDB" id="MicrosporidiaDB:NBO_418g0003"/>
<reference evidence="2 3" key="1">
    <citation type="journal article" date="2013" name="BMC Genomics">
        <title>Comparative genomics of parasitic silkworm microsporidia reveal an association between genome expansion and host adaptation.</title>
        <authorList>
            <person name="Pan G."/>
            <person name="Xu J."/>
            <person name="Li T."/>
            <person name="Xia Q."/>
            <person name="Liu S.L."/>
            <person name="Zhang G."/>
            <person name="Li S."/>
            <person name="Li C."/>
            <person name="Liu H."/>
            <person name="Yang L."/>
            <person name="Liu T."/>
            <person name="Zhang X."/>
            <person name="Wu Z."/>
            <person name="Fan W."/>
            <person name="Dang X."/>
            <person name="Xiang H."/>
            <person name="Tao M."/>
            <person name="Li Y."/>
            <person name="Hu J."/>
            <person name="Li Z."/>
            <person name="Lin L."/>
            <person name="Luo J."/>
            <person name="Geng L."/>
            <person name="Wang L."/>
            <person name="Long M."/>
            <person name="Wan Y."/>
            <person name="He N."/>
            <person name="Zhang Z."/>
            <person name="Lu C."/>
            <person name="Keeling P.J."/>
            <person name="Wang J."/>
            <person name="Xiang Z."/>
            <person name="Zhou Z."/>
        </authorList>
    </citation>
    <scope>NUCLEOTIDE SEQUENCE [LARGE SCALE GENOMIC DNA]</scope>
    <source>
        <strain evidence="3">CQ1 / CVCC 102059</strain>
    </source>
</reference>
<organism evidence="2 3">
    <name type="scientific">Nosema bombycis (strain CQ1 / CVCC 102059)</name>
    <name type="common">Microsporidian parasite</name>
    <name type="synonym">Pebrine of silkworm</name>
    <dbReference type="NCBI Taxonomy" id="578461"/>
    <lineage>
        <taxon>Eukaryota</taxon>
        <taxon>Fungi</taxon>
        <taxon>Fungi incertae sedis</taxon>
        <taxon>Microsporidia</taxon>
        <taxon>Nosematidae</taxon>
        <taxon>Nosema</taxon>
    </lineage>
</organism>
<proteinExistence type="predicted"/>
<evidence type="ECO:0000256" key="1">
    <source>
        <dbReference type="SAM" id="MobiDB-lite"/>
    </source>
</evidence>
<accession>R0M3D7</accession>
<keyword evidence="3" id="KW-1185">Reference proteome</keyword>
<feature type="region of interest" description="Disordered" evidence="1">
    <location>
        <begin position="158"/>
        <end position="257"/>
    </location>
</feature>
<dbReference type="HOGENOM" id="CLU_436849_0_0_1"/>
<feature type="region of interest" description="Disordered" evidence="1">
    <location>
        <begin position="550"/>
        <end position="573"/>
    </location>
</feature>
<dbReference type="Proteomes" id="UP000016927">
    <property type="component" value="Unassembled WGS sequence"/>
</dbReference>
<dbReference type="EMBL" id="KB909326">
    <property type="protein sequence ID" value="EOB12529.1"/>
    <property type="molecule type" value="Genomic_DNA"/>
</dbReference>
<dbReference type="STRING" id="578461.R0M3D7"/>
<dbReference type="AlphaFoldDB" id="R0M3D7"/>
<feature type="compositionally biased region" description="Low complexity" evidence="1">
    <location>
        <begin position="167"/>
        <end position="253"/>
    </location>
</feature>
<protein>
    <submittedName>
        <fullName evidence="2">Protein with DEXDc plus ring plus HELICc</fullName>
    </submittedName>
</protein>
<name>R0M3D7_NOSB1</name>
<sequence length="626" mass="70318">MFISKLTVQISSLYFMIILFTNTLLCVELVENAQNEPMHNNNVNDNNGAQSAKNLLLTSWNYVKSGACSVTSFVFRKTKETASLFTNQIAKPKVVQKNHDPTKRVQEPFIENRSNGFFLAEGLILYFVEFFCQNNYYIQDTDTELIQKFSERLKKIDARKRNEQEKNASGNGTDNNTTANSSTGNNTTTAYDNTTTNGTTTNNNTANVTTNNTNTENNNADNNNTANNTTATNATATVNDITPNNTTTDNTTSTKDKSDADLQKVFPSGVHLLTEKCFENGFLKCKDSDHTKEIFDLIFKDDEQIANLISVDEQILKNVINYKKKYTISENNKIVEFIKLLDINKPNDIYDRLEKSNKNGYNLIYPKCNSSVSLLVCLLKGVIAKLKMNYEENEKRNKKRESRLKSVVQNICQGLRKLNMKMFGKNVTENSVARQENAGQNVTEQALARQENVGQNVTEQALSRQENVGQNVIENNVAEQESVRQNVTEQALSRQESAGQNVIENSVAEQESVVQNMCQGIKNLGMRIFGKNVTDNSEAGQNMTEQALTNNQDVPPVNDQKIPPVNNQEIPPFNTQDVPPVNDQEIPPVNNQEIPSVNNQDLPPLNNHDVPPVNNNYIPLRELEID</sequence>